<dbReference type="PANTHER" id="PTHR40111:SF1">
    <property type="entry name" value="CEPHALOSPORIN-C DEACETYLASE"/>
    <property type="match status" value="1"/>
</dbReference>
<dbReference type="InterPro" id="IPR008391">
    <property type="entry name" value="AXE1_dom"/>
</dbReference>
<evidence type="ECO:0000313" key="5">
    <source>
        <dbReference type="Proteomes" id="UP000533476"/>
    </source>
</evidence>
<dbReference type="AlphaFoldDB" id="A0A7Y0L610"/>
<reference evidence="4 5" key="1">
    <citation type="submission" date="2020-04" db="EMBL/GenBank/DDBJ databases">
        <authorList>
            <person name="Zhang R."/>
            <person name="Schippers A."/>
        </authorList>
    </citation>
    <scope>NUCLEOTIDE SEQUENCE [LARGE SCALE GENOMIC DNA]</scope>
    <source>
        <strain evidence="4 5">DSM 109850</strain>
    </source>
</reference>
<feature type="active site" description="Nucleophile" evidence="1">
    <location>
        <position position="182"/>
    </location>
</feature>
<dbReference type="PANTHER" id="PTHR40111">
    <property type="entry name" value="CEPHALOSPORIN-C DEACETYLASE"/>
    <property type="match status" value="1"/>
</dbReference>
<name>A0A7Y0L610_9FIRM</name>
<dbReference type="Gene3D" id="3.40.50.1820">
    <property type="entry name" value="alpha/beta hydrolase"/>
    <property type="match status" value="1"/>
</dbReference>
<feature type="active site" description="Charge relay system" evidence="1">
    <location>
        <position position="270"/>
    </location>
</feature>
<dbReference type="Pfam" id="PF05448">
    <property type="entry name" value="AXE1"/>
    <property type="match status" value="1"/>
</dbReference>
<dbReference type="InterPro" id="IPR029058">
    <property type="entry name" value="AB_hydrolase_fold"/>
</dbReference>
<dbReference type="EMBL" id="JABBVZ010000070">
    <property type="protein sequence ID" value="NMP23871.1"/>
    <property type="molecule type" value="Genomic_DNA"/>
</dbReference>
<feature type="active site" description="Charge relay system" evidence="1">
    <location>
        <position position="300"/>
    </location>
</feature>
<accession>A0A7Y0L610</accession>
<dbReference type="Proteomes" id="UP000533476">
    <property type="component" value="Unassembled WGS sequence"/>
</dbReference>
<sequence length="323" mass="35914">MLQPYDMPLEQLQNYTPPLSAPPDLDAFWEATLQESGRTPLDANLELVDYPAEGVHVFRITLRGYGEAPLSGWYVRPTQDGPHPGLVLYHGYNWNYEGHIHDVVNWGLHGYAVLAMAVRGQQGSGESMPSPHGHVAGWMTAGILDPEHYYYRGVYADAVRALSWLHGRPEVDAARIGVTGGSQGGGMTLAAAALSNIPVVAVAEYPFLCHFTRAVDIAPAGPYGEITEYLRQNGDPDIERQVFQTLSYFDVMNLASRVVVPTLVSVGLIDQLTPPSTIFAAFHHLGSETKALRVYRYFGHEFIPRFHMEKLQWLKQYLKHASK</sequence>
<protein>
    <submittedName>
        <fullName evidence="4">Acetylxylan esterase</fullName>
    </submittedName>
</protein>
<dbReference type="InterPro" id="IPR039069">
    <property type="entry name" value="CE7"/>
</dbReference>
<dbReference type="RefSeq" id="WP_169101509.1">
    <property type="nucleotide sequence ID" value="NZ_JABBVZ010000070.1"/>
</dbReference>
<evidence type="ECO:0000256" key="2">
    <source>
        <dbReference type="PIRSR" id="PIRSR639069-2"/>
    </source>
</evidence>
<keyword evidence="5" id="KW-1185">Reference proteome</keyword>
<dbReference type="SUPFAM" id="SSF53474">
    <property type="entry name" value="alpha/beta-Hydrolases"/>
    <property type="match status" value="1"/>
</dbReference>
<dbReference type="GO" id="GO:0052689">
    <property type="term" value="F:carboxylic ester hydrolase activity"/>
    <property type="evidence" value="ECO:0007669"/>
    <property type="project" value="TreeGrafter"/>
</dbReference>
<gene>
    <name evidence="4" type="ORF">HIJ39_16170</name>
</gene>
<comment type="caution">
    <text evidence="4">The sequence shown here is derived from an EMBL/GenBank/DDBJ whole genome shotgun (WGS) entry which is preliminary data.</text>
</comment>
<dbReference type="GO" id="GO:0005976">
    <property type="term" value="P:polysaccharide metabolic process"/>
    <property type="evidence" value="ECO:0007669"/>
    <property type="project" value="TreeGrafter"/>
</dbReference>
<feature type="domain" description="Acetyl xylan esterase" evidence="3">
    <location>
        <begin position="5"/>
        <end position="316"/>
    </location>
</feature>
<evidence type="ECO:0000256" key="1">
    <source>
        <dbReference type="PIRSR" id="PIRSR639069-1"/>
    </source>
</evidence>
<feature type="binding site" evidence="2">
    <location>
        <position position="92"/>
    </location>
    <ligand>
        <name>substrate</name>
    </ligand>
</feature>
<evidence type="ECO:0000313" key="4">
    <source>
        <dbReference type="EMBL" id="NMP23871.1"/>
    </source>
</evidence>
<proteinExistence type="predicted"/>
<evidence type="ECO:0000259" key="3">
    <source>
        <dbReference type="Pfam" id="PF05448"/>
    </source>
</evidence>
<organism evidence="4 5">
    <name type="scientific">Sulfobacillus harzensis</name>
    <dbReference type="NCBI Taxonomy" id="2729629"/>
    <lineage>
        <taxon>Bacteria</taxon>
        <taxon>Bacillati</taxon>
        <taxon>Bacillota</taxon>
        <taxon>Clostridia</taxon>
        <taxon>Eubacteriales</taxon>
        <taxon>Clostridiales Family XVII. Incertae Sedis</taxon>
        <taxon>Sulfobacillus</taxon>
    </lineage>
</organism>